<proteinExistence type="predicted"/>
<dbReference type="EMBL" id="AP029266">
    <property type="protein sequence ID" value="BFG00537.1"/>
    <property type="molecule type" value="Genomic_DNA"/>
</dbReference>
<dbReference type="AlphaFoldDB" id="A0AAU9FYN3"/>
<accession>A0AAU9FYN3</accession>
<protein>
    <submittedName>
        <fullName evidence="2">Nuclear pore complex protein Nup153</fullName>
    </submittedName>
</protein>
<evidence type="ECO:0000256" key="1">
    <source>
        <dbReference type="SAM" id="MobiDB-lite"/>
    </source>
</evidence>
<keyword evidence="3" id="KW-1185">Reference proteome</keyword>
<gene>
    <name evidence="2" type="ORF">DMAD_00508</name>
</gene>
<feature type="region of interest" description="Disordered" evidence="1">
    <location>
        <begin position="129"/>
        <end position="185"/>
    </location>
</feature>
<evidence type="ECO:0000313" key="2">
    <source>
        <dbReference type="EMBL" id="BFG00537.1"/>
    </source>
</evidence>
<sequence length="227" mass="24070">MALWKTTRDLLCWSGRLPRAVTLPSVAANATMDLQMRPKPQAAFPMPAVNFVGATATAAPTATTIAYASRSVSSGLLTSGVSERSYSFGEPIPIRGENARAVHLLFQLLLRLRRRQVCSALAVHLQLAPQQKQHPAATADSDIDGSAKLKCDGQQQHHHHCSSSSSDVRNWREESGSTSTSPPTVVAGNSVFLSDGWVIAALGTCSMAGNTPSSPVAFMAGKESMAQ</sequence>
<dbReference type="Proteomes" id="UP001500889">
    <property type="component" value="Chromosome A"/>
</dbReference>
<name>A0AAU9FYN3_DROMD</name>
<organism evidence="2 3">
    <name type="scientific">Drosophila madeirensis</name>
    <name type="common">Fruit fly</name>
    <dbReference type="NCBI Taxonomy" id="30013"/>
    <lineage>
        <taxon>Eukaryota</taxon>
        <taxon>Metazoa</taxon>
        <taxon>Ecdysozoa</taxon>
        <taxon>Arthropoda</taxon>
        <taxon>Hexapoda</taxon>
        <taxon>Insecta</taxon>
        <taxon>Pterygota</taxon>
        <taxon>Neoptera</taxon>
        <taxon>Endopterygota</taxon>
        <taxon>Diptera</taxon>
        <taxon>Brachycera</taxon>
        <taxon>Muscomorpha</taxon>
        <taxon>Ephydroidea</taxon>
        <taxon>Drosophilidae</taxon>
        <taxon>Drosophila</taxon>
        <taxon>Sophophora</taxon>
    </lineage>
</organism>
<evidence type="ECO:0000313" key="3">
    <source>
        <dbReference type="Proteomes" id="UP001500889"/>
    </source>
</evidence>
<reference evidence="2 3" key="1">
    <citation type="submission" date="2024-02" db="EMBL/GenBank/DDBJ databases">
        <title>A chromosome-level genome assembly of Drosophila madeirensis, a fruit fly species endemic to Madeira island.</title>
        <authorList>
            <person name="Tomihara K."/>
            <person name="Llopart A."/>
            <person name="Yamamoto D."/>
        </authorList>
    </citation>
    <scope>NUCLEOTIDE SEQUENCE [LARGE SCALE GENOMIC DNA]</scope>
    <source>
        <strain evidence="2 3">RF1</strain>
    </source>
</reference>